<sequence length="60" mass="6877">MAIDQPTIVYPKDNEGQHASKAEIDELTEAWEKKHKQSRVGKKISLNEYFDNDITNTDKG</sequence>
<organism evidence="1 2">
    <name type="scientific">Prevotella histicola JCM 15637 = DNF00424</name>
    <dbReference type="NCBI Taxonomy" id="1236504"/>
    <lineage>
        <taxon>Bacteria</taxon>
        <taxon>Pseudomonadati</taxon>
        <taxon>Bacteroidota</taxon>
        <taxon>Bacteroidia</taxon>
        <taxon>Bacteroidales</taxon>
        <taxon>Prevotellaceae</taxon>
        <taxon>Prevotella</taxon>
    </lineage>
</organism>
<reference evidence="1 2" key="1">
    <citation type="submission" date="2014-07" db="EMBL/GenBank/DDBJ databases">
        <authorList>
            <person name="McCorrison J."/>
            <person name="Sanka R."/>
            <person name="Torralba M."/>
            <person name="Gillis M."/>
            <person name="Haft D.H."/>
            <person name="Methe B."/>
            <person name="Sutton G."/>
            <person name="Nelson K.E."/>
        </authorList>
    </citation>
    <scope>NUCLEOTIDE SEQUENCE [LARGE SCALE GENOMIC DNA]</scope>
    <source>
        <strain evidence="1 2">DNF00424</strain>
    </source>
</reference>
<dbReference type="RefSeq" id="WP_036871037.1">
    <property type="nucleotide sequence ID" value="NZ_JRNJ01000104.1"/>
</dbReference>
<protein>
    <submittedName>
        <fullName evidence="1">Uncharacterized protein</fullName>
    </submittedName>
</protein>
<comment type="caution">
    <text evidence="1">The sequence shown here is derived from an EMBL/GenBank/DDBJ whole genome shotgun (WGS) entry which is preliminary data.</text>
</comment>
<dbReference type="Proteomes" id="UP000029533">
    <property type="component" value="Unassembled WGS sequence"/>
</dbReference>
<accession>A0AAW3FE56</accession>
<proteinExistence type="predicted"/>
<evidence type="ECO:0000313" key="1">
    <source>
        <dbReference type="EMBL" id="KGF24861.1"/>
    </source>
</evidence>
<gene>
    <name evidence="1" type="ORF">HMPREF2132_11230</name>
</gene>
<name>A0AAW3FE56_9BACT</name>
<evidence type="ECO:0000313" key="2">
    <source>
        <dbReference type="Proteomes" id="UP000029533"/>
    </source>
</evidence>
<dbReference type="AlphaFoldDB" id="A0AAW3FE56"/>
<dbReference type="EMBL" id="JRNJ01000104">
    <property type="protein sequence ID" value="KGF24861.1"/>
    <property type="molecule type" value="Genomic_DNA"/>
</dbReference>